<dbReference type="AlphaFoldDB" id="A0A0E9R133"/>
<accession>A0A0E9R133</accession>
<protein>
    <submittedName>
        <fullName evidence="1">Uncharacterized protein</fullName>
    </submittedName>
</protein>
<evidence type="ECO:0000313" key="1">
    <source>
        <dbReference type="EMBL" id="JAH22210.1"/>
    </source>
</evidence>
<proteinExistence type="predicted"/>
<sequence>MAKYHSTEHSNFYREIYNKRFCSNMTLRTL</sequence>
<dbReference type="EMBL" id="GBXM01086367">
    <property type="protein sequence ID" value="JAH22210.1"/>
    <property type="molecule type" value="Transcribed_RNA"/>
</dbReference>
<name>A0A0E9R133_ANGAN</name>
<organism evidence="1">
    <name type="scientific">Anguilla anguilla</name>
    <name type="common">European freshwater eel</name>
    <name type="synonym">Muraena anguilla</name>
    <dbReference type="NCBI Taxonomy" id="7936"/>
    <lineage>
        <taxon>Eukaryota</taxon>
        <taxon>Metazoa</taxon>
        <taxon>Chordata</taxon>
        <taxon>Craniata</taxon>
        <taxon>Vertebrata</taxon>
        <taxon>Euteleostomi</taxon>
        <taxon>Actinopterygii</taxon>
        <taxon>Neopterygii</taxon>
        <taxon>Teleostei</taxon>
        <taxon>Anguilliformes</taxon>
        <taxon>Anguillidae</taxon>
        <taxon>Anguilla</taxon>
    </lineage>
</organism>
<reference evidence="1" key="1">
    <citation type="submission" date="2014-11" db="EMBL/GenBank/DDBJ databases">
        <authorList>
            <person name="Amaro Gonzalez C."/>
        </authorList>
    </citation>
    <scope>NUCLEOTIDE SEQUENCE</scope>
</reference>
<reference evidence="1" key="2">
    <citation type="journal article" date="2015" name="Fish Shellfish Immunol.">
        <title>Early steps in the European eel (Anguilla anguilla)-Vibrio vulnificus interaction in the gills: Role of the RtxA13 toxin.</title>
        <authorList>
            <person name="Callol A."/>
            <person name="Pajuelo D."/>
            <person name="Ebbesson L."/>
            <person name="Teles M."/>
            <person name="MacKenzie S."/>
            <person name="Amaro C."/>
        </authorList>
    </citation>
    <scope>NUCLEOTIDE SEQUENCE</scope>
</reference>